<accession>A0A1G7QZ89</accession>
<evidence type="ECO:0000313" key="2">
    <source>
        <dbReference type="Proteomes" id="UP000182427"/>
    </source>
</evidence>
<name>A0A1G7QZ89_9BACT</name>
<dbReference type="Proteomes" id="UP000182427">
    <property type="component" value="Chromosome I"/>
</dbReference>
<gene>
    <name evidence="1" type="ORF">SAMN05444167_4034</name>
</gene>
<proteinExistence type="predicted"/>
<dbReference type="AlphaFoldDB" id="A0A1G7QZ89"/>
<protein>
    <submittedName>
        <fullName evidence="1">Uncharacterized protein</fullName>
    </submittedName>
</protein>
<keyword evidence="2" id="KW-1185">Reference proteome</keyword>
<reference evidence="1 2" key="1">
    <citation type="submission" date="2016-10" db="EMBL/GenBank/DDBJ databases">
        <authorList>
            <person name="de Groot N.N."/>
        </authorList>
    </citation>
    <scope>NUCLEOTIDE SEQUENCE [LARGE SCALE GENOMIC DNA]</scope>
    <source>
        <strain evidence="1 2">GAS232</strain>
    </source>
</reference>
<sequence length="110" mass="12550">MTQLWSEADRQLLVWALPNEIVNGVGYEHFEAALGMTEDEYVTLIGNLRSDGRTFMLSRQEAVLMRTSLSEVIGMLANEFQTRTGYSDSEAENLRKRLDAFMNQEELVAE</sequence>
<dbReference type="RefSeq" id="WP_083346726.1">
    <property type="nucleotide sequence ID" value="NZ_LT629690.1"/>
</dbReference>
<dbReference type="EMBL" id="LT629690">
    <property type="protein sequence ID" value="SDG03000.1"/>
    <property type="molecule type" value="Genomic_DNA"/>
</dbReference>
<organism evidence="1 2">
    <name type="scientific">Terriglobus roseus</name>
    <dbReference type="NCBI Taxonomy" id="392734"/>
    <lineage>
        <taxon>Bacteria</taxon>
        <taxon>Pseudomonadati</taxon>
        <taxon>Acidobacteriota</taxon>
        <taxon>Terriglobia</taxon>
        <taxon>Terriglobales</taxon>
        <taxon>Acidobacteriaceae</taxon>
        <taxon>Terriglobus</taxon>
    </lineage>
</organism>
<evidence type="ECO:0000313" key="1">
    <source>
        <dbReference type="EMBL" id="SDG03000.1"/>
    </source>
</evidence>